<accession>A0A0C9TGF1</accession>
<dbReference type="HOGENOM" id="CLU_1619567_0_0_1"/>
<evidence type="ECO:0000256" key="1">
    <source>
        <dbReference type="SAM" id="MobiDB-lite"/>
    </source>
</evidence>
<evidence type="ECO:0000313" key="2">
    <source>
        <dbReference type="EMBL" id="KIJ14760.1"/>
    </source>
</evidence>
<reference evidence="2 3" key="1">
    <citation type="submission" date="2014-06" db="EMBL/GenBank/DDBJ databases">
        <authorList>
            <consortium name="DOE Joint Genome Institute"/>
            <person name="Kuo A."/>
            <person name="Kohler A."/>
            <person name="Nagy L.G."/>
            <person name="Floudas D."/>
            <person name="Copeland A."/>
            <person name="Barry K.W."/>
            <person name="Cichocki N."/>
            <person name="Veneault-Fourrey C."/>
            <person name="LaButti K."/>
            <person name="Lindquist E.A."/>
            <person name="Lipzen A."/>
            <person name="Lundell T."/>
            <person name="Morin E."/>
            <person name="Murat C."/>
            <person name="Sun H."/>
            <person name="Tunlid A."/>
            <person name="Henrissat B."/>
            <person name="Grigoriev I.V."/>
            <person name="Hibbett D.S."/>
            <person name="Martin F."/>
            <person name="Nordberg H.P."/>
            <person name="Cantor M.N."/>
            <person name="Hua S.X."/>
        </authorList>
    </citation>
    <scope>NUCLEOTIDE SEQUENCE [LARGE SCALE GENOMIC DNA]</scope>
    <source>
        <strain evidence="2 3">ATCC 200175</strain>
    </source>
</reference>
<keyword evidence="3" id="KW-1185">Reference proteome</keyword>
<gene>
    <name evidence="2" type="ORF">PAXINDRAFT_99825</name>
</gene>
<sequence>MFTTWKPPSHTIMVVTAWVQRAPTLTARTLRFLSPTITLYRLHAKSTTWSWHAVEYPLAPRPGNAHVLSKPHELSNAYHPGNAHDPGNVHDPGNAHEFSNAYDPGNAHSPSATRCFCNAQYISQAMPSQNSLPAEAGAQVPSGKSLPPSLPPHPRALICSSPPL</sequence>
<organism evidence="2 3">
    <name type="scientific">Paxillus involutus ATCC 200175</name>
    <dbReference type="NCBI Taxonomy" id="664439"/>
    <lineage>
        <taxon>Eukaryota</taxon>
        <taxon>Fungi</taxon>
        <taxon>Dikarya</taxon>
        <taxon>Basidiomycota</taxon>
        <taxon>Agaricomycotina</taxon>
        <taxon>Agaricomycetes</taxon>
        <taxon>Agaricomycetidae</taxon>
        <taxon>Boletales</taxon>
        <taxon>Paxilineae</taxon>
        <taxon>Paxillaceae</taxon>
        <taxon>Paxillus</taxon>
    </lineage>
</organism>
<feature type="region of interest" description="Disordered" evidence="1">
    <location>
        <begin position="130"/>
        <end position="164"/>
    </location>
</feature>
<dbReference type="Proteomes" id="UP000053647">
    <property type="component" value="Unassembled WGS sequence"/>
</dbReference>
<dbReference type="EMBL" id="KN819340">
    <property type="protein sequence ID" value="KIJ14760.1"/>
    <property type="molecule type" value="Genomic_DNA"/>
</dbReference>
<name>A0A0C9TGF1_PAXIN</name>
<dbReference type="AlphaFoldDB" id="A0A0C9TGF1"/>
<proteinExistence type="predicted"/>
<reference evidence="3" key="2">
    <citation type="submission" date="2015-01" db="EMBL/GenBank/DDBJ databases">
        <title>Evolutionary Origins and Diversification of the Mycorrhizal Mutualists.</title>
        <authorList>
            <consortium name="DOE Joint Genome Institute"/>
            <consortium name="Mycorrhizal Genomics Consortium"/>
            <person name="Kohler A."/>
            <person name="Kuo A."/>
            <person name="Nagy L.G."/>
            <person name="Floudas D."/>
            <person name="Copeland A."/>
            <person name="Barry K.W."/>
            <person name="Cichocki N."/>
            <person name="Veneault-Fourrey C."/>
            <person name="LaButti K."/>
            <person name="Lindquist E.A."/>
            <person name="Lipzen A."/>
            <person name="Lundell T."/>
            <person name="Morin E."/>
            <person name="Murat C."/>
            <person name="Riley R."/>
            <person name="Ohm R."/>
            <person name="Sun H."/>
            <person name="Tunlid A."/>
            <person name="Henrissat B."/>
            <person name="Grigoriev I.V."/>
            <person name="Hibbett D.S."/>
            <person name="Martin F."/>
        </authorList>
    </citation>
    <scope>NUCLEOTIDE SEQUENCE [LARGE SCALE GENOMIC DNA]</scope>
    <source>
        <strain evidence="3">ATCC 200175</strain>
    </source>
</reference>
<protein>
    <submittedName>
        <fullName evidence="2">Uncharacterized protein</fullName>
    </submittedName>
</protein>
<evidence type="ECO:0000313" key="3">
    <source>
        <dbReference type="Proteomes" id="UP000053647"/>
    </source>
</evidence>